<keyword evidence="4" id="KW-1185">Reference proteome</keyword>
<dbReference type="EnsemblMetazoa" id="AAEL005024-RA">
    <property type="protein sequence ID" value="AAEL005024-PA"/>
    <property type="gene ID" value="AAEL005024"/>
</dbReference>
<feature type="compositionally biased region" description="Low complexity" evidence="1">
    <location>
        <begin position="119"/>
        <end position="146"/>
    </location>
</feature>
<protein>
    <submittedName>
        <fullName evidence="3">Uncharacterized protein</fullName>
    </submittedName>
</protein>
<evidence type="ECO:0000313" key="4">
    <source>
        <dbReference type="Proteomes" id="UP000008820"/>
    </source>
</evidence>
<dbReference type="VEuPathDB" id="VectorBase:AAEL005024"/>
<feature type="signal peptide" evidence="2">
    <location>
        <begin position="1"/>
        <end position="35"/>
    </location>
</feature>
<accession>A0A1S4F9C0</accession>
<organism evidence="3 4">
    <name type="scientific">Aedes aegypti</name>
    <name type="common">Yellowfever mosquito</name>
    <name type="synonym">Culex aegypti</name>
    <dbReference type="NCBI Taxonomy" id="7159"/>
    <lineage>
        <taxon>Eukaryota</taxon>
        <taxon>Metazoa</taxon>
        <taxon>Ecdysozoa</taxon>
        <taxon>Arthropoda</taxon>
        <taxon>Hexapoda</taxon>
        <taxon>Insecta</taxon>
        <taxon>Pterygota</taxon>
        <taxon>Neoptera</taxon>
        <taxon>Endopterygota</taxon>
        <taxon>Diptera</taxon>
        <taxon>Nematocera</taxon>
        <taxon>Culicoidea</taxon>
        <taxon>Culicidae</taxon>
        <taxon>Culicinae</taxon>
        <taxon>Aedini</taxon>
        <taxon>Aedes</taxon>
        <taxon>Stegomyia</taxon>
    </lineage>
</organism>
<dbReference type="AlphaFoldDB" id="A0A1S4F9C0"/>
<gene>
    <name evidence="3" type="primary">5565831</name>
</gene>
<evidence type="ECO:0000313" key="3">
    <source>
        <dbReference type="EnsemblMetazoa" id="AAEL005024-PA"/>
    </source>
</evidence>
<reference evidence="3 4" key="1">
    <citation type="submission" date="2017-06" db="EMBL/GenBank/DDBJ databases">
        <title>Aedes aegypti genome working group (AGWG) sequencing and assembly.</title>
        <authorList>
            <consortium name="Aedes aegypti Genome Working Group (AGWG)"/>
            <person name="Matthews B.J."/>
        </authorList>
    </citation>
    <scope>NUCLEOTIDE SEQUENCE [LARGE SCALE GENOMIC DNA]</scope>
    <source>
        <strain evidence="3 4">LVP_AGWG</strain>
    </source>
</reference>
<dbReference type="Proteomes" id="UP000008820">
    <property type="component" value="Chromosome 2"/>
</dbReference>
<dbReference type="InParanoid" id="A0A1S4F9C0"/>
<evidence type="ECO:0000256" key="1">
    <source>
        <dbReference type="SAM" id="MobiDB-lite"/>
    </source>
</evidence>
<feature type="chain" id="PRO_5043433548" evidence="2">
    <location>
        <begin position="36"/>
        <end position="316"/>
    </location>
</feature>
<name>A0A1S4F9C0_AEDAE</name>
<evidence type="ECO:0000256" key="2">
    <source>
        <dbReference type="SAM" id="SignalP"/>
    </source>
</evidence>
<sequence>MERLDSSSRSVGKMVIFLVPTLILVLLDAGSIAQAASTKLNKLDKKDAGGGGRPSLTTYDQRQTGKYNIHVNIKDVKIISVDGEKFEGEFGDDTIYDYGDYDYDPAHLTVSPLPIFGGPTTSKPPKSTTKTPVSITSTRRTTTTTTGAPAEEPPKRPVSSNDPIKIDASPIKDDNPSHIMSAPGTTTPPSSNIYIFKPTPNYHPSPVHYDYQEIPVEVIVEPVLKPKYRNSNSRIMANRRNRNRKNPVGGAGMDMARHGHSDIEALPSEPVSNAQPLAATPCARGEFRDKSGKCRVRRSGIYRLLRLLAAFKEKND</sequence>
<proteinExistence type="predicted"/>
<dbReference type="OrthoDB" id="7790568at2759"/>
<keyword evidence="2" id="KW-0732">Signal</keyword>
<reference evidence="3" key="2">
    <citation type="submission" date="2020-05" db="UniProtKB">
        <authorList>
            <consortium name="EnsemblMetazoa"/>
        </authorList>
    </citation>
    <scope>IDENTIFICATION</scope>
    <source>
        <strain evidence="3">LVP_AGWG</strain>
    </source>
</reference>
<feature type="region of interest" description="Disordered" evidence="1">
    <location>
        <begin position="116"/>
        <end position="163"/>
    </location>
</feature>